<dbReference type="GO" id="GO:0005737">
    <property type="term" value="C:cytoplasm"/>
    <property type="evidence" value="ECO:0007669"/>
    <property type="project" value="TreeGrafter"/>
</dbReference>
<feature type="domain" description="Quinolinate phosphoribosyl transferase N-terminal" evidence="14">
    <location>
        <begin position="56"/>
        <end position="133"/>
    </location>
</feature>
<dbReference type="PIRSF" id="PIRSF006250">
    <property type="entry name" value="NadC_ModD"/>
    <property type="match status" value="1"/>
</dbReference>
<evidence type="ECO:0000256" key="5">
    <source>
        <dbReference type="ARBA" id="ARBA00011944"/>
    </source>
</evidence>
<dbReference type="InterPro" id="IPR004393">
    <property type="entry name" value="NadC"/>
</dbReference>
<dbReference type="InterPro" id="IPR022412">
    <property type="entry name" value="Quinolinate_PRibosylTrfase_N"/>
</dbReference>
<dbReference type="EC" id="2.4.2.19" evidence="5 12"/>
<dbReference type="NCBIfam" id="TIGR00078">
    <property type="entry name" value="nadC"/>
    <property type="match status" value="1"/>
</dbReference>
<evidence type="ECO:0000313" key="16">
    <source>
        <dbReference type="Proteomes" id="UP001165063"/>
    </source>
</evidence>
<evidence type="ECO:0000259" key="13">
    <source>
        <dbReference type="Pfam" id="PF01729"/>
    </source>
</evidence>
<dbReference type="FunFam" id="3.20.20.70:FF:000090">
    <property type="entry name" value="Nicotinate-nucleotide pyrophosphorylase [carboxylating]"/>
    <property type="match status" value="1"/>
</dbReference>
<evidence type="ECO:0000256" key="4">
    <source>
        <dbReference type="ARBA" id="ARBA00011218"/>
    </source>
</evidence>
<dbReference type="InterPro" id="IPR036068">
    <property type="entry name" value="Nicotinate_pribotase-like_C"/>
</dbReference>
<evidence type="ECO:0000259" key="14">
    <source>
        <dbReference type="Pfam" id="PF02749"/>
    </source>
</evidence>
<dbReference type="PANTHER" id="PTHR32179:SF3">
    <property type="entry name" value="NICOTINATE-NUCLEOTIDE PYROPHOSPHORYLASE [CARBOXYLATING]"/>
    <property type="match status" value="1"/>
</dbReference>
<dbReference type="CDD" id="cd01572">
    <property type="entry name" value="QPRTase"/>
    <property type="match status" value="1"/>
</dbReference>
<evidence type="ECO:0000256" key="12">
    <source>
        <dbReference type="PIRNR" id="PIRNR006250"/>
    </source>
</evidence>
<comment type="function">
    <text evidence="1 12">Involved in the catabolism of quinolinic acid (QA).</text>
</comment>
<evidence type="ECO:0000256" key="11">
    <source>
        <dbReference type="ARBA" id="ARBA00047445"/>
    </source>
</evidence>
<comment type="caution">
    <text evidence="15">The sequence shown here is derived from an EMBL/GenBank/DDBJ whole genome shotgun (WGS) entry which is preliminary data.</text>
</comment>
<dbReference type="GO" id="GO:0004514">
    <property type="term" value="F:nicotinate-nucleotide diphosphorylase (carboxylating) activity"/>
    <property type="evidence" value="ECO:0007669"/>
    <property type="project" value="UniProtKB-EC"/>
</dbReference>
<comment type="pathway">
    <text evidence="2 12">Cofactor biosynthesis; NAD(+) biosynthesis; nicotinate D-ribonucleotide from quinolinate: step 1/1.</text>
</comment>
<evidence type="ECO:0000256" key="3">
    <source>
        <dbReference type="ARBA" id="ARBA00009400"/>
    </source>
</evidence>
<evidence type="ECO:0000256" key="1">
    <source>
        <dbReference type="ARBA" id="ARBA00003237"/>
    </source>
</evidence>
<evidence type="ECO:0000313" key="15">
    <source>
        <dbReference type="EMBL" id="GMG40397.1"/>
    </source>
</evidence>
<dbReference type="Pfam" id="PF01729">
    <property type="entry name" value="QRPTase_C"/>
    <property type="match status" value="1"/>
</dbReference>
<feature type="domain" description="Quinolinate phosphoribosyl transferase C-terminal" evidence="13">
    <location>
        <begin position="135"/>
        <end position="308"/>
    </location>
</feature>
<dbReference type="Gene3D" id="3.90.1170.20">
    <property type="entry name" value="Quinolinate phosphoribosyl transferase, N-terminal domain"/>
    <property type="match status" value="1"/>
</dbReference>
<evidence type="ECO:0000256" key="6">
    <source>
        <dbReference type="ARBA" id="ARBA00020990"/>
    </source>
</evidence>
<dbReference type="InterPro" id="IPR037128">
    <property type="entry name" value="Quinolinate_PRibosylTase_N_sf"/>
</dbReference>
<evidence type="ECO:0000256" key="10">
    <source>
        <dbReference type="ARBA" id="ARBA00033102"/>
    </source>
</evidence>
<dbReference type="InterPro" id="IPR013785">
    <property type="entry name" value="Aldolase_TIM"/>
</dbReference>
<dbReference type="Pfam" id="PF02749">
    <property type="entry name" value="QRPTase_N"/>
    <property type="match status" value="1"/>
</dbReference>
<evidence type="ECO:0000256" key="8">
    <source>
        <dbReference type="ARBA" id="ARBA00022676"/>
    </source>
</evidence>
<protein>
    <recommendedName>
        <fullName evidence="6 12">Nicotinate-nucleotide pyrophosphorylase [carboxylating]</fullName>
        <ecNumber evidence="5 12">2.4.2.19</ecNumber>
    </recommendedName>
    <alternativeName>
        <fullName evidence="10 12">Quinolinate phosphoribosyltransferase [decarboxylating]</fullName>
    </alternativeName>
</protein>
<dbReference type="InterPro" id="IPR002638">
    <property type="entry name" value="Quinolinate_PRibosylTrfase_C"/>
</dbReference>
<sequence length="311" mass="34278">MSSSSSSSPATIFKNPNPKFAHLLPQSSHWKQQVTNWLQEDIPSFDYGGYVVGDNLQSATLLCKSDGVFAGQPFANEVYQQCGLTVEWFIEEGKFLEPSKVKDGKIKVALVSGPVKNILQAERLSLNIISRCSGIATQSYHTIKLARDSGYEGIIAGTRKTTPGLRLLEKYSMLVGGIDSHRYDLSSMIMLKDNHIWATGSITQAVKNAKNVIGFSTKIEVEVQDEDEANEAIDAGADIIMLDNFKGEELRAVAKRLKARWEGKRHFLLECSGGLTLQNIGSYLCHDIDIYSTSSVHQGTGIIDFSLKINK</sequence>
<dbReference type="SUPFAM" id="SSF54675">
    <property type="entry name" value="Nicotinate/Quinolinate PRTase N-terminal domain-like"/>
    <property type="match status" value="1"/>
</dbReference>
<dbReference type="FunFam" id="3.90.1170.20:FF:000003">
    <property type="entry name" value="Nicotinate-nucleotide pyrophosphorylase [carboxylating]"/>
    <property type="match status" value="1"/>
</dbReference>
<dbReference type="EMBL" id="BSXU01003782">
    <property type="protein sequence ID" value="GMG40397.1"/>
    <property type="molecule type" value="Genomic_DNA"/>
</dbReference>
<keyword evidence="8 12" id="KW-0328">Glycosyltransferase</keyword>
<keyword evidence="7 12" id="KW-0662">Pyridine nucleotide biosynthesis</keyword>
<dbReference type="InterPro" id="IPR027277">
    <property type="entry name" value="NadC/ModD"/>
</dbReference>
<keyword evidence="16" id="KW-1185">Reference proteome</keyword>
<dbReference type="OrthoDB" id="10067394at2759"/>
<proteinExistence type="inferred from homology"/>
<name>A0A9W6Z2C2_AMBMO</name>
<evidence type="ECO:0000256" key="2">
    <source>
        <dbReference type="ARBA" id="ARBA00004893"/>
    </source>
</evidence>
<dbReference type="Proteomes" id="UP001165063">
    <property type="component" value="Unassembled WGS sequence"/>
</dbReference>
<dbReference type="GO" id="GO:0034213">
    <property type="term" value="P:quinolinate catabolic process"/>
    <property type="evidence" value="ECO:0007669"/>
    <property type="project" value="TreeGrafter"/>
</dbReference>
<comment type="similarity">
    <text evidence="3 12">Belongs to the NadC/ModD family.</text>
</comment>
<comment type="catalytic activity">
    <reaction evidence="11 12">
        <text>nicotinate beta-D-ribonucleotide + CO2 + diphosphate = quinolinate + 5-phospho-alpha-D-ribose 1-diphosphate + 2 H(+)</text>
        <dbReference type="Rhea" id="RHEA:12733"/>
        <dbReference type="ChEBI" id="CHEBI:15378"/>
        <dbReference type="ChEBI" id="CHEBI:16526"/>
        <dbReference type="ChEBI" id="CHEBI:29959"/>
        <dbReference type="ChEBI" id="CHEBI:33019"/>
        <dbReference type="ChEBI" id="CHEBI:57502"/>
        <dbReference type="ChEBI" id="CHEBI:58017"/>
        <dbReference type="EC" id="2.4.2.19"/>
    </reaction>
</comment>
<organism evidence="15 16">
    <name type="scientific">Ambrosiozyma monospora</name>
    <name type="common">Yeast</name>
    <name type="synonym">Endomycopsis monosporus</name>
    <dbReference type="NCBI Taxonomy" id="43982"/>
    <lineage>
        <taxon>Eukaryota</taxon>
        <taxon>Fungi</taxon>
        <taxon>Dikarya</taxon>
        <taxon>Ascomycota</taxon>
        <taxon>Saccharomycotina</taxon>
        <taxon>Pichiomycetes</taxon>
        <taxon>Pichiales</taxon>
        <taxon>Pichiaceae</taxon>
        <taxon>Ambrosiozyma</taxon>
    </lineage>
</organism>
<evidence type="ECO:0000256" key="9">
    <source>
        <dbReference type="ARBA" id="ARBA00022679"/>
    </source>
</evidence>
<dbReference type="Gene3D" id="3.20.20.70">
    <property type="entry name" value="Aldolase class I"/>
    <property type="match status" value="1"/>
</dbReference>
<evidence type="ECO:0000256" key="7">
    <source>
        <dbReference type="ARBA" id="ARBA00022642"/>
    </source>
</evidence>
<dbReference type="PANTHER" id="PTHR32179">
    <property type="entry name" value="NICOTINATE-NUCLEOTIDE PYROPHOSPHORYLASE [CARBOXYLATING]"/>
    <property type="match status" value="1"/>
</dbReference>
<dbReference type="AlphaFoldDB" id="A0A9W6Z2C2"/>
<gene>
    <name evidence="15" type="ORF">Amon01_000616300</name>
</gene>
<reference evidence="15" key="1">
    <citation type="submission" date="2023-04" db="EMBL/GenBank/DDBJ databases">
        <title>Ambrosiozyma monospora NBRC 1965.</title>
        <authorList>
            <person name="Ichikawa N."/>
            <person name="Sato H."/>
            <person name="Tonouchi N."/>
        </authorList>
    </citation>
    <scope>NUCLEOTIDE SEQUENCE</scope>
    <source>
        <strain evidence="15">NBRC 1965</strain>
    </source>
</reference>
<dbReference type="SUPFAM" id="SSF51690">
    <property type="entry name" value="Nicotinate/Quinolinate PRTase C-terminal domain-like"/>
    <property type="match status" value="1"/>
</dbReference>
<accession>A0A9W6Z2C2</accession>
<comment type="subunit">
    <text evidence="4 12">Hexamer formed by 3 homodimers.</text>
</comment>
<keyword evidence="9 12" id="KW-0808">Transferase</keyword>
<dbReference type="GO" id="GO:0009435">
    <property type="term" value="P:NAD+ biosynthetic process"/>
    <property type="evidence" value="ECO:0007669"/>
    <property type="project" value="InterPro"/>
</dbReference>